<evidence type="ECO:0000313" key="2">
    <source>
        <dbReference type="EMBL" id="TQF05869.1"/>
    </source>
</evidence>
<evidence type="ECO:0000313" key="3">
    <source>
        <dbReference type="Proteomes" id="UP000319103"/>
    </source>
</evidence>
<evidence type="ECO:0000256" key="1">
    <source>
        <dbReference type="SAM" id="MobiDB-lite"/>
    </source>
</evidence>
<evidence type="ECO:0008006" key="4">
    <source>
        <dbReference type="Google" id="ProtNLM"/>
    </source>
</evidence>
<dbReference type="AlphaFoldDB" id="A0A540WA16"/>
<gene>
    <name evidence="2" type="ORF">E6W39_31095</name>
</gene>
<dbReference type="RefSeq" id="WP_141636321.1">
    <property type="nucleotide sequence ID" value="NZ_VIGB01000003.1"/>
</dbReference>
<accession>A0A540WA16</accession>
<dbReference type="SUPFAM" id="SSF53850">
    <property type="entry name" value="Periplasmic binding protein-like II"/>
    <property type="match status" value="1"/>
</dbReference>
<protein>
    <recommendedName>
        <fullName evidence="4">ABC transporter substrate-binding protein</fullName>
    </recommendedName>
</protein>
<feature type="region of interest" description="Disordered" evidence="1">
    <location>
        <begin position="328"/>
        <end position="367"/>
    </location>
</feature>
<sequence>MRRQQLVGILVAFALVAAVAAIVITKTCCGSSPTPAAQTTVTGLIGSEKADFFASPEVQRAFSKLGLTVSVQHAGSWQMKNELKGGSYDFAIPASSVAADSIPTAITTTKVRPFYSPLVVLTTPDVAAFMKQNGLASQKDKVWVMDMQAYWAAASAGTAWTGLPRQENRPAGLSGQIYIATTDPRSSSSASLYLALMSYLGNGQKVVASQSDIDRVGPALQKLMGYQGAMLSSSDQLFRDFVAGTERPLSWTYESEVAEQALAGTLPAGSTVIYPDYDIQSDHTVVELTAKAARVSAALATDPDLVKLEARFGFRPESDPGLLAKDLQQKDNQQFPADLKSLGTSQPPPPTSDLLQQLVNRAVPSGQ</sequence>
<dbReference type="Proteomes" id="UP000319103">
    <property type="component" value="Unassembled WGS sequence"/>
</dbReference>
<organism evidence="2 3">
    <name type="scientific">Kitasatospora acidiphila</name>
    <dbReference type="NCBI Taxonomy" id="2567942"/>
    <lineage>
        <taxon>Bacteria</taxon>
        <taxon>Bacillati</taxon>
        <taxon>Actinomycetota</taxon>
        <taxon>Actinomycetes</taxon>
        <taxon>Kitasatosporales</taxon>
        <taxon>Streptomycetaceae</taxon>
        <taxon>Kitasatospora</taxon>
    </lineage>
</organism>
<reference evidence="2 3" key="1">
    <citation type="submission" date="2019-06" db="EMBL/GenBank/DDBJ databases">
        <title>Description of Kitasatospora acidophila sp. nov. isolated from pine grove soil, and reclassification of Streptomyces novaecaesareae to Kitasatospora novaeceasareae comb. nov.</title>
        <authorList>
            <person name="Kim M.J."/>
        </authorList>
    </citation>
    <scope>NUCLEOTIDE SEQUENCE [LARGE SCALE GENOMIC DNA]</scope>
    <source>
        <strain evidence="2 3">MMS16-CNU292</strain>
    </source>
</reference>
<proteinExistence type="predicted"/>
<dbReference type="EMBL" id="VIGB01000003">
    <property type="protein sequence ID" value="TQF05869.1"/>
    <property type="molecule type" value="Genomic_DNA"/>
</dbReference>
<keyword evidence="3" id="KW-1185">Reference proteome</keyword>
<name>A0A540WA16_9ACTN</name>
<comment type="caution">
    <text evidence="2">The sequence shown here is derived from an EMBL/GenBank/DDBJ whole genome shotgun (WGS) entry which is preliminary data.</text>
</comment>
<dbReference type="OrthoDB" id="5418945at2"/>